<sequence>MRLNILSQLGRNSTFVPRQPWTGKYTTSQIRYEARRAYSRSRQPQPIRLVKGRRQVNAIFVTIAAVGLGVSGYLLRDEFSHWYRAAVRTGRVVSTLYVCIQDYRTTLKQDHDDLEEASAFLKACHKRCAERVLVVSEKNGSIFVKLGQHISSMGYLLPYEWTTTFVPLQDKCPVSSYESIEDMYLRDTGRHLLDDFDEFSKEPLGAASLAQVHTAKLKGSQQGVAVKVQHPSLEEWVPLDIALTRYTFMTLKRVFPEYDLEWLSHEMEFSLPKELDFNLEGENATRARKYFDENTNFPLVIPNVIQASRRILVMDKVSGARIDNLQYLDSHNISRDEVSATLARIFNTMIFANDAPLHCDPHGGNIAVRHNPNRRYPYNFDLVLYDHGLYRVPELKLRRDYAKLWLAVIDADEQRMRKYSYEVAGITDEQFPLFASAITGRDYRVLLRHEATTTARNNAEKEAISEAFGDDLLEQLVALLGRVPSMILLILKTNDLTRSLDESLQTTEGPIRSFLILANVVTFFSVWFLLTKTSFVTLIPWTRHAREKRPEPLVNSQNMESTSKHFNLYDPAGMNYVMDRLVGGAPILQHSEEIKHQILKGIAEVVTTFDKVKRISIARTDIVAAARNEEERRDAQRWCEQGNKIFDLVDHAMEAQITLFYIVGRYSRVNVPSSNTMDDDRDYMEAIDDLRYELRDALDFNVLVPPYKAIEILREESRKSTGEGAATADEEEEVPAAE</sequence>
<reference evidence="4 5" key="1">
    <citation type="submission" date="2023-08" db="EMBL/GenBank/DDBJ databases">
        <title>Black Yeasts Isolated from many extreme environments.</title>
        <authorList>
            <person name="Coleine C."/>
            <person name="Stajich J.E."/>
            <person name="Selbmann L."/>
        </authorList>
    </citation>
    <scope>NUCLEOTIDE SEQUENCE [LARGE SCALE GENOMIC DNA]</scope>
    <source>
        <strain evidence="4 5">CCFEE 5910</strain>
    </source>
</reference>
<keyword evidence="2" id="KW-0472">Membrane</keyword>
<keyword evidence="5" id="KW-1185">Reference proteome</keyword>
<gene>
    <name evidence="4" type="ORF">LTR05_001339</name>
</gene>
<keyword evidence="2" id="KW-0812">Transmembrane</keyword>
<keyword evidence="2" id="KW-1133">Transmembrane helix</keyword>
<evidence type="ECO:0000256" key="1">
    <source>
        <dbReference type="SAM" id="MobiDB-lite"/>
    </source>
</evidence>
<dbReference type="SUPFAM" id="SSF56112">
    <property type="entry name" value="Protein kinase-like (PK-like)"/>
    <property type="match status" value="1"/>
</dbReference>
<dbReference type="GO" id="GO:0007005">
    <property type="term" value="P:mitochondrion organization"/>
    <property type="evidence" value="ECO:0007669"/>
    <property type="project" value="TreeGrafter"/>
</dbReference>
<feature type="domain" description="ABC1 atypical kinase-like" evidence="3">
    <location>
        <begin position="168"/>
        <end position="419"/>
    </location>
</feature>
<dbReference type="InterPro" id="IPR011009">
    <property type="entry name" value="Kinase-like_dom_sf"/>
</dbReference>
<accession>A0AAN7T7G3</accession>
<organism evidence="4 5">
    <name type="scientific">Lithohypha guttulata</name>
    <dbReference type="NCBI Taxonomy" id="1690604"/>
    <lineage>
        <taxon>Eukaryota</taxon>
        <taxon>Fungi</taxon>
        <taxon>Dikarya</taxon>
        <taxon>Ascomycota</taxon>
        <taxon>Pezizomycotina</taxon>
        <taxon>Eurotiomycetes</taxon>
        <taxon>Chaetothyriomycetidae</taxon>
        <taxon>Chaetothyriales</taxon>
        <taxon>Trichomeriaceae</taxon>
        <taxon>Lithohypha</taxon>
    </lineage>
</organism>
<name>A0AAN7T7G3_9EURO</name>
<evidence type="ECO:0000313" key="5">
    <source>
        <dbReference type="Proteomes" id="UP001309876"/>
    </source>
</evidence>
<proteinExistence type="predicted"/>
<dbReference type="Pfam" id="PF03109">
    <property type="entry name" value="ABC1"/>
    <property type="match status" value="1"/>
</dbReference>
<comment type="caution">
    <text evidence="4">The sequence shown here is derived from an EMBL/GenBank/DDBJ whole genome shotgun (WGS) entry which is preliminary data.</text>
</comment>
<dbReference type="Proteomes" id="UP001309876">
    <property type="component" value="Unassembled WGS sequence"/>
</dbReference>
<feature type="transmembrane region" description="Helical" evidence="2">
    <location>
        <begin position="56"/>
        <end position="75"/>
    </location>
</feature>
<dbReference type="PANTHER" id="PTHR43173:SF19">
    <property type="entry name" value="AARF DOMAIN-CONTAINING PROTEIN KINASE 1"/>
    <property type="match status" value="1"/>
</dbReference>
<evidence type="ECO:0000259" key="3">
    <source>
        <dbReference type="Pfam" id="PF03109"/>
    </source>
</evidence>
<dbReference type="InterPro" id="IPR051130">
    <property type="entry name" value="Mito_struct-func_regulator"/>
</dbReference>
<protein>
    <recommendedName>
        <fullName evidence="3">ABC1 atypical kinase-like domain-containing protein</fullName>
    </recommendedName>
</protein>
<dbReference type="GO" id="GO:0005743">
    <property type="term" value="C:mitochondrial inner membrane"/>
    <property type="evidence" value="ECO:0007669"/>
    <property type="project" value="TreeGrafter"/>
</dbReference>
<dbReference type="InterPro" id="IPR004147">
    <property type="entry name" value="ABC1_dom"/>
</dbReference>
<dbReference type="GO" id="GO:0055088">
    <property type="term" value="P:lipid homeostasis"/>
    <property type="evidence" value="ECO:0007669"/>
    <property type="project" value="TreeGrafter"/>
</dbReference>
<evidence type="ECO:0000256" key="2">
    <source>
        <dbReference type="SAM" id="Phobius"/>
    </source>
</evidence>
<feature type="region of interest" description="Disordered" evidence="1">
    <location>
        <begin position="715"/>
        <end position="738"/>
    </location>
</feature>
<feature type="compositionally biased region" description="Acidic residues" evidence="1">
    <location>
        <begin position="728"/>
        <end position="738"/>
    </location>
</feature>
<dbReference type="PANTHER" id="PTHR43173">
    <property type="entry name" value="ABC1 FAMILY PROTEIN"/>
    <property type="match status" value="1"/>
</dbReference>
<evidence type="ECO:0000313" key="4">
    <source>
        <dbReference type="EMBL" id="KAK5091159.1"/>
    </source>
</evidence>
<dbReference type="AlphaFoldDB" id="A0AAN7T7G3"/>
<dbReference type="EMBL" id="JAVRRJ010000001">
    <property type="protein sequence ID" value="KAK5091159.1"/>
    <property type="molecule type" value="Genomic_DNA"/>
</dbReference>